<keyword evidence="5 7" id="KW-1133">Transmembrane helix</keyword>
<feature type="transmembrane region" description="Helical" evidence="7">
    <location>
        <begin position="117"/>
        <end position="141"/>
    </location>
</feature>
<keyword evidence="3" id="KW-1003">Cell membrane</keyword>
<evidence type="ECO:0000256" key="3">
    <source>
        <dbReference type="ARBA" id="ARBA00022475"/>
    </source>
</evidence>
<evidence type="ECO:0000256" key="4">
    <source>
        <dbReference type="ARBA" id="ARBA00022692"/>
    </source>
</evidence>
<feature type="transmembrane region" description="Helical" evidence="7">
    <location>
        <begin position="359"/>
        <end position="381"/>
    </location>
</feature>
<feature type="transmembrane region" description="Helical" evidence="7">
    <location>
        <begin position="57"/>
        <end position="78"/>
    </location>
</feature>
<feature type="transmembrane region" description="Helical" evidence="7">
    <location>
        <begin position="90"/>
        <end position="111"/>
    </location>
</feature>
<dbReference type="Gene3D" id="1.20.1250.20">
    <property type="entry name" value="MFS general substrate transporter like domains"/>
    <property type="match status" value="2"/>
</dbReference>
<keyword evidence="10" id="KW-1185">Reference proteome</keyword>
<dbReference type="PANTHER" id="PTHR23513:SF18">
    <property type="entry name" value="INTEGRAL MEMBRANE PROTEIN"/>
    <property type="match status" value="1"/>
</dbReference>
<feature type="domain" description="Major facilitator superfamily (MFS) profile" evidence="8">
    <location>
        <begin position="234"/>
        <end position="414"/>
    </location>
</feature>
<evidence type="ECO:0000259" key="8">
    <source>
        <dbReference type="PROSITE" id="PS50850"/>
    </source>
</evidence>
<comment type="subcellular location">
    <subcellularLocation>
        <location evidence="1">Cell membrane</location>
        <topology evidence="1">Multi-pass membrane protein</topology>
    </subcellularLocation>
</comment>
<comment type="caution">
    <text evidence="9">The sequence shown here is derived from an EMBL/GenBank/DDBJ whole genome shotgun (WGS) entry which is preliminary data.</text>
</comment>
<dbReference type="GO" id="GO:0005886">
    <property type="term" value="C:plasma membrane"/>
    <property type="evidence" value="ECO:0007669"/>
    <property type="project" value="UniProtKB-SubCell"/>
</dbReference>
<evidence type="ECO:0000256" key="7">
    <source>
        <dbReference type="SAM" id="Phobius"/>
    </source>
</evidence>
<dbReference type="Pfam" id="PF05977">
    <property type="entry name" value="MFS_3"/>
    <property type="match status" value="1"/>
</dbReference>
<keyword evidence="6 7" id="KW-0472">Membrane</keyword>
<feature type="transmembrane region" description="Helical" evidence="7">
    <location>
        <begin position="234"/>
        <end position="256"/>
    </location>
</feature>
<dbReference type="PANTHER" id="PTHR23513">
    <property type="entry name" value="INTEGRAL MEMBRANE EFFLUX PROTEIN-RELATED"/>
    <property type="match status" value="1"/>
</dbReference>
<dbReference type="PROSITE" id="PS50850">
    <property type="entry name" value="MFS"/>
    <property type="match status" value="1"/>
</dbReference>
<dbReference type="InterPro" id="IPR020846">
    <property type="entry name" value="MFS_dom"/>
</dbReference>
<keyword evidence="4 7" id="KW-0812">Transmembrane</keyword>
<keyword evidence="2" id="KW-0813">Transport</keyword>
<organism evidence="9 10">
    <name type="scientific">Thermus thermamylovorans</name>
    <dbReference type="NCBI Taxonomy" id="2509362"/>
    <lineage>
        <taxon>Bacteria</taxon>
        <taxon>Thermotogati</taxon>
        <taxon>Deinococcota</taxon>
        <taxon>Deinococci</taxon>
        <taxon>Thermales</taxon>
        <taxon>Thermaceae</taxon>
        <taxon>Thermus</taxon>
    </lineage>
</organism>
<evidence type="ECO:0000313" key="9">
    <source>
        <dbReference type="EMBL" id="TBH20645.1"/>
    </source>
</evidence>
<gene>
    <name evidence="9" type="ORF">ETP66_06150</name>
</gene>
<dbReference type="OrthoDB" id="7055052at2"/>
<protein>
    <submittedName>
        <fullName evidence="9">MFS transporter</fullName>
    </submittedName>
</protein>
<evidence type="ECO:0000256" key="2">
    <source>
        <dbReference type="ARBA" id="ARBA00022448"/>
    </source>
</evidence>
<dbReference type="EMBL" id="SIJL01000006">
    <property type="protein sequence ID" value="TBH20645.1"/>
    <property type="molecule type" value="Genomic_DNA"/>
</dbReference>
<evidence type="ECO:0000313" key="10">
    <source>
        <dbReference type="Proteomes" id="UP000292858"/>
    </source>
</evidence>
<evidence type="ECO:0000256" key="5">
    <source>
        <dbReference type="ARBA" id="ARBA00022989"/>
    </source>
</evidence>
<feature type="transmembrane region" description="Helical" evidence="7">
    <location>
        <begin position="301"/>
        <end position="319"/>
    </location>
</feature>
<feature type="transmembrane region" description="Helical" evidence="7">
    <location>
        <begin position="268"/>
        <end position="289"/>
    </location>
</feature>
<sequence>MKRHEAIVALMTRLGLALFARNPTFSYFFLSRTSSRIGENVFSLAVPWLVFQLTGSALQLGLAFAVQVVPSLLLAPFAGVYADAASRTKVILVAESFRALLGLAVAGLSLLGNLQAWHLYLAVVAHAVTASFLTVAAGAVVPTIVDQVDLTRANALLRLSRNACDLFGKVMTGVLLAWVGPAYTFMANAALSVASAALLPIRRMNGESLVVRGRRPRVLQDFVSGVGILRRHGAALLAMADLVVVNVGIPVLVIALPVVSEQVLRHGAAGYGFLTGAMALGAIAATLIATPLAGRMDEHRLSGLATVLFGFLVGSLGFVGGLEGWLLAVALAGLTAELVSVYTASILQRTLPSEVLGRAFAVQYAALRVIPVVVFLSAGAVLQRFGVQTLLILGGSATALIAALLLYIRVRGAQ</sequence>
<name>A0A4V2IV31_9DEIN</name>
<feature type="transmembrane region" description="Helical" evidence="7">
    <location>
        <begin position="325"/>
        <end position="347"/>
    </location>
</feature>
<dbReference type="InterPro" id="IPR010290">
    <property type="entry name" value="TM_effector"/>
</dbReference>
<dbReference type="RefSeq" id="WP_130841593.1">
    <property type="nucleotide sequence ID" value="NZ_SIJL01000006.1"/>
</dbReference>
<dbReference type="AlphaFoldDB" id="A0A4V2IV31"/>
<reference evidence="9 10" key="1">
    <citation type="submission" date="2019-02" db="EMBL/GenBank/DDBJ databases">
        <title>Thermus sp. a novel from hot spring.</title>
        <authorList>
            <person name="Zhao Z."/>
        </authorList>
    </citation>
    <scope>NUCLEOTIDE SEQUENCE [LARGE SCALE GENOMIC DNA]</scope>
    <source>
        <strain evidence="9 10">CFH 72773T</strain>
    </source>
</reference>
<dbReference type="CDD" id="cd06173">
    <property type="entry name" value="MFS_MefA_like"/>
    <property type="match status" value="1"/>
</dbReference>
<dbReference type="SUPFAM" id="SSF103473">
    <property type="entry name" value="MFS general substrate transporter"/>
    <property type="match status" value="1"/>
</dbReference>
<dbReference type="InterPro" id="IPR036259">
    <property type="entry name" value="MFS_trans_sf"/>
</dbReference>
<evidence type="ECO:0000256" key="6">
    <source>
        <dbReference type="ARBA" id="ARBA00023136"/>
    </source>
</evidence>
<dbReference type="GO" id="GO:0022857">
    <property type="term" value="F:transmembrane transporter activity"/>
    <property type="evidence" value="ECO:0007669"/>
    <property type="project" value="InterPro"/>
</dbReference>
<accession>A0A4V2IV31</accession>
<feature type="transmembrane region" description="Helical" evidence="7">
    <location>
        <begin position="387"/>
        <end position="408"/>
    </location>
</feature>
<evidence type="ECO:0000256" key="1">
    <source>
        <dbReference type="ARBA" id="ARBA00004651"/>
    </source>
</evidence>
<feature type="transmembrane region" description="Helical" evidence="7">
    <location>
        <begin position="185"/>
        <end position="202"/>
    </location>
</feature>
<proteinExistence type="predicted"/>
<dbReference type="Proteomes" id="UP000292858">
    <property type="component" value="Unassembled WGS sequence"/>
</dbReference>